<feature type="compositionally biased region" description="Basic and acidic residues" evidence="1">
    <location>
        <begin position="228"/>
        <end position="239"/>
    </location>
</feature>
<dbReference type="Gene3D" id="3.20.20.70">
    <property type="entry name" value="Aldolase class I"/>
    <property type="match status" value="1"/>
</dbReference>
<reference evidence="2 3" key="1">
    <citation type="submission" date="2020-03" db="EMBL/GenBank/DDBJ databases">
        <title>Bradyrhizobium diversity isolated from nodules of Indigofera sp.</title>
        <authorList>
            <person name="Klepa M."/>
            <person name="Helene L."/>
            <person name="Hungria M."/>
        </authorList>
    </citation>
    <scope>NUCLEOTIDE SEQUENCE [LARGE SCALE GENOMIC DNA]</scope>
    <source>
        <strain evidence="2 3">WSM 1791</strain>
    </source>
</reference>
<organism evidence="2 3">
    <name type="scientific">Bradyrhizobium australiense</name>
    <dbReference type="NCBI Taxonomy" id="2721161"/>
    <lineage>
        <taxon>Bacteria</taxon>
        <taxon>Pseudomonadati</taxon>
        <taxon>Pseudomonadota</taxon>
        <taxon>Alphaproteobacteria</taxon>
        <taxon>Hyphomicrobiales</taxon>
        <taxon>Nitrobacteraceae</taxon>
        <taxon>Bradyrhizobium</taxon>
    </lineage>
</organism>
<dbReference type="PANTHER" id="PTHR11228:SF7">
    <property type="entry name" value="PQQA PEPTIDE CYCLASE"/>
    <property type="match status" value="1"/>
</dbReference>
<sequence length="269" mass="30066">MPRDNLLLIVFDHVRICASLYCNLHCAHCYVPEEYRDQYKRLMEPSQFSLEEMMTLICRYCLRKVSVPGGETPFNIVLLGVVAIVHASKQGLQVQLNPGGLGQVPIADVISIFDDRERLTFQFRIDGANRETDRFRGRPGVYASVLRQMFGAVNGGALVRARMTVNRHNLSESLDAYLLLSSIGIDAFRIKPMFASRRRIRQLGCSFAALPSLLPPLPRARSSYNGRLPDRRPLAERGKSCNSPGLGKELPINITRCAEQPHVSLADAA</sequence>
<comment type="caution">
    <text evidence="2">The sequence shown here is derived from an EMBL/GenBank/DDBJ whole genome shotgun (WGS) entry which is preliminary data.</text>
</comment>
<evidence type="ECO:0000313" key="2">
    <source>
        <dbReference type="EMBL" id="NOJ43950.1"/>
    </source>
</evidence>
<dbReference type="Proteomes" id="UP000544122">
    <property type="component" value="Unassembled WGS sequence"/>
</dbReference>
<dbReference type="InterPro" id="IPR058240">
    <property type="entry name" value="rSAM_sf"/>
</dbReference>
<feature type="region of interest" description="Disordered" evidence="1">
    <location>
        <begin position="221"/>
        <end position="242"/>
    </location>
</feature>
<dbReference type="PANTHER" id="PTHR11228">
    <property type="entry name" value="RADICAL SAM DOMAIN PROTEIN"/>
    <property type="match status" value="1"/>
</dbReference>
<protein>
    <submittedName>
        <fullName evidence="2">Radical SAM protein</fullName>
    </submittedName>
</protein>
<evidence type="ECO:0000313" key="3">
    <source>
        <dbReference type="Proteomes" id="UP000544122"/>
    </source>
</evidence>
<dbReference type="InterPro" id="IPR013785">
    <property type="entry name" value="Aldolase_TIM"/>
</dbReference>
<evidence type="ECO:0000256" key="1">
    <source>
        <dbReference type="SAM" id="MobiDB-lite"/>
    </source>
</evidence>
<dbReference type="RefSeq" id="WP_171583133.1">
    <property type="nucleotide sequence ID" value="NZ_JAAVLX010000012.1"/>
</dbReference>
<proteinExistence type="predicted"/>
<dbReference type="EMBL" id="JAAVLX010000012">
    <property type="protein sequence ID" value="NOJ43950.1"/>
    <property type="molecule type" value="Genomic_DNA"/>
</dbReference>
<dbReference type="AlphaFoldDB" id="A0A7Y4LZM8"/>
<dbReference type="SUPFAM" id="SSF102114">
    <property type="entry name" value="Radical SAM enzymes"/>
    <property type="match status" value="1"/>
</dbReference>
<name>A0A7Y4LZM8_9BRAD</name>
<keyword evidence="3" id="KW-1185">Reference proteome</keyword>
<gene>
    <name evidence="2" type="ORF">HCN58_31145</name>
</gene>
<accession>A0A7Y4LZM8</accession>
<dbReference type="InterPro" id="IPR050377">
    <property type="entry name" value="Radical_SAM_PqqE_MftC-like"/>
</dbReference>